<proteinExistence type="predicted"/>
<evidence type="ECO:0000313" key="1">
    <source>
        <dbReference type="EMBL" id="MCI84483.1"/>
    </source>
</evidence>
<protein>
    <submittedName>
        <fullName evidence="1">Uncharacterized protein</fullName>
    </submittedName>
</protein>
<reference evidence="1 2" key="1">
    <citation type="journal article" date="2018" name="Front. Plant Sci.">
        <title>Red Clover (Trifolium pratense) and Zigzag Clover (T. medium) - A Picture of Genomic Similarities and Differences.</title>
        <authorList>
            <person name="Dluhosova J."/>
            <person name="Istvanek J."/>
            <person name="Nedelnik J."/>
            <person name="Repkova J."/>
        </authorList>
    </citation>
    <scope>NUCLEOTIDE SEQUENCE [LARGE SCALE GENOMIC DNA]</scope>
    <source>
        <strain evidence="2">cv. 10/8</strain>
        <tissue evidence="1">Leaf</tissue>
    </source>
</reference>
<dbReference type="Proteomes" id="UP000265520">
    <property type="component" value="Unassembled WGS sequence"/>
</dbReference>
<sequence>MRRKVVLRARETTRRCVGRTWGRVRPAGCDGVWTIVVAGV</sequence>
<evidence type="ECO:0000313" key="2">
    <source>
        <dbReference type="Proteomes" id="UP000265520"/>
    </source>
</evidence>
<organism evidence="1 2">
    <name type="scientific">Trifolium medium</name>
    <dbReference type="NCBI Taxonomy" id="97028"/>
    <lineage>
        <taxon>Eukaryota</taxon>
        <taxon>Viridiplantae</taxon>
        <taxon>Streptophyta</taxon>
        <taxon>Embryophyta</taxon>
        <taxon>Tracheophyta</taxon>
        <taxon>Spermatophyta</taxon>
        <taxon>Magnoliopsida</taxon>
        <taxon>eudicotyledons</taxon>
        <taxon>Gunneridae</taxon>
        <taxon>Pentapetalae</taxon>
        <taxon>rosids</taxon>
        <taxon>fabids</taxon>
        <taxon>Fabales</taxon>
        <taxon>Fabaceae</taxon>
        <taxon>Papilionoideae</taxon>
        <taxon>50 kb inversion clade</taxon>
        <taxon>NPAAA clade</taxon>
        <taxon>Hologalegina</taxon>
        <taxon>IRL clade</taxon>
        <taxon>Trifolieae</taxon>
        <taxon>Trifolium</taxon>
    </lineage>
</organism>
<dbReference type="EMBL" id="LXQA011091986">
    <property type="protein sequence ID" value="MCI84483.1"/>
    <property type="molecule type" value="Genomic_DNA"/>
</dbReference>
<accession>A0A392VAM7</accession>
<keyword evidence="2" id="KW-1185">Reference proteome</keyword>
<dbReference type="AlphaFoldDB" id="A0A392VAM7"/>
<name>A0A392VAM7_9FABA</name>
<feature type="non-terminal residue" evidence="1">
    <location>
        <position position="40"/>
    </location>
</feature>
<comment type="caution">
    <text evidence="1">The sequence shown here is derived from an EMBL/GenBank/DDBJ whole genome shotgun (WGS) entry which is preliminary data.</text>
</comment>